<dbReference type="InterPro" id="IPR036047">
    <property type="entry name" value="F-box-like_dom_sf"/>
</dbReference>
<keyword evidence="2" id="KW-0963">Cytoplasm</keyword>
<dbReference type="GO" id="GO:0005856">
    <property type="term" value="C:cytoskeleton"/>
    <property type="evidence" value="ECO:0007669"/>
    <property type="project" value="UniProtKB-SubCell"/>
</dbReference>
<dbReference type="InterPro" id="IPR032675">
    <property type="entry name" value="LRR_dom_sf"/>
</dbReference>
<organism evidence="5 6">
    <name type="scientific">Gigaspora rosea</name>
    <dbReference type="NCBI Taxonomy" id="44941"/>
    <lineage>
        <taxon>Eukaryota</taxon>
        <taxon>Fungi</taxon>
        <taxon>Fungi incertae sedis</taxon>
        <taxon>Mucoromycota</taxon>
        <taxon>Glomeromycotina</taxon>
        <taxon>Glomeromycetes</taxon>
        <taxon>Diversisporales</taxon>
        <taxon>Gigasporaceae</taxon>
        <taxon>Gigaspora</taxon>
    </lineage>
</organism>
<evidence type="ECO:0000256" key="3">
    <source>
        <dbReference type="ARBA" id="ARBA00023212"/>
    </source>
</evidence>
<dbReference type="InterPro" id="IPR001810">
    <property type="entry name" value="F-box_dom"/>
</dbReference>
<keyword evidence="6" id="KW-1185">Reference proteome</keyword>
<evidence type="ECO:0000256" key="1">
    <source>
        <dbReference type="ARBA" id="ARBA00004245"/>
    </source>
</evidence>
<evidence type="ECO:0000259" key="4">
    <source>
        <dbReference type="PROSITE" id="PS50181"/>
    </source>
</evidence>
<dbReference type="Proteomes" id="UP000266673">
    <property type="component" value="Unassembled WGS sequence"/>
</dbReference>
<evidence type="ECO:0000256" key="2">
    <source>
        <dbReference type="ARBA" id="ARBA00022490"/>
    </source>
</evidence>
<dbReference type="AlphaFoldDB" id="A0A397V885"/>
<sequence length="404" mass="45772">MIELPNECLFEIFTYLKNEDLFSSLLVNRKWCRIVVPILWSKLNTFKSRKLIKICLLSLNAEETKQLLPFKIMLPNGPKPLFEYTSFIKTIYFDTDSGIMDWLDHEGNYPPYLKKKKWSINVAHTIGSSLVTMFLRTCVRLNDLRVCEINYNQMISLAENLCKTAALKFLGFANNKFEYEGGKELAEILCKNSTLTYLYIGNNQLGTEGGIALAEALCKNTTLTHLNLWNNQLGPEGGKALANALRKNTTLTYLNIGNNQLDLEGGIALAEAIHRNTTLAYLSLYNNKLGPTAGEKLAKALYKNTTLTYLNVGGNQLSYVGGKAFADVLHTNITLTSLDLRDNFEYKFQDDVGHAFIEALCENTTLTYLCLYNNNLRDTLLTVIDDLLTNNRKRINEYCQDKNI</sequence>
<dbReference type="SMART" id="SM00256">
    <property type="entry name" value="FBOX"/>
    <property type="match status" value="1"/>
</dbReference>
<dbReference type="InterPro" id="IPR001611">
    <property type="entry name" value="Leu-rich_rpt"/>
</dbReference>
<name>A0A397V885_9GLOM</name>
<dbReference type="SUPFAM" id="SSF52047">
    <property type="entry name" value="RNI-like"/>
    <property type="match status" value="1"/>
</dbReference>
<dbReference type="EMBL" id="QKWP01000560">
    <property type="protein sequence ID" value="RIB18121.1"/>
    <property type="molecule type" value="Genomic_DNA"/>
</dbReference>
<dbReference type="PROSITE" id="PS50181">
    <property type="entry name" value="FBOX"/>
    <property type="match status" value="1"/>
</dbReference>
<dbReference type="SUPFAM" id="SSF81383">
    <property type="entry name" value="F-box domain"/>
    <property type="match status" value="1"/>
</dbReference>
<dbReference type="PANTHER" id="PTHR24107">
    <property type="entry name" value="YNEIN REGULATORY COMPLEX SUBUNIT 5"/>
    <property type="match status" value="1"/>
</dbReference>
<feature type="domain" description="F-box" evidence="4">
    <location>
        <begin position="1"/>
        <end position="43"/>
    </location>
</feature>
<dbReference type="CDD" id="cd09917">
    <property type="entry name" value="F-box_SF"/>
    <property type="match status" value="1"/>
</dbReference>
<keyword evidence="3" id="KW-0206">Cytoskeleton</keyword>
<accession>A0A397V885</accession>
<dbReference type="SMART" id="SM00368">
    <property type="entry name" value="LRR_RI"/>
    <property type="match status" value="6"/>
</dbReference>
<gene>
    <name evidence="5" type="ORF">C2G38_2185509</name>
</gene>
<dbReference type="Pfam" id="PF13516">
    <property type="entry name" value="LRR_6"/>
    <property type="match status" value="4"/>
</dbReference>
<protein>
    <recommendedName>
        <fullName evidence="4">F-box domain-containing protein</fullName>
    </recommendedName>
</protein>
<dbReference type="Pfam" id="PF12937">
    <property type="entry name" value="F-box-like"/>
    <property type="match status" value="1"/>
</dbReference>
<proteinExistence type="predicted"/>
<dbReference type="OrthoDB" id="184583at2759"/>
<evidence type="ECO:0000313" key="5">
    <source>
        <dbReference type="EMBL" id="RIB18121.1"/>
    </source>
</evidence>
<dbReference type="PANTHER" id="PTHR24107:SF2">
    <property type="entry name" value="NLR FAMILY CARD DOMAIN CONTAINING 3"/>
    <property type="match status" value="1"/>
</dbReference>
<dbReference type="InterPro" id="IPR052410">
    <property type="entry name" value="DRC5"/>
</dbReference>
<evidence type="ECO:0000313" key="6">
    <source>
        <dbReference type="Proteomes" id="UP000266673"/>
    </source>
</evidence>
<dbReference type="Gene3D" id="3.80.10.10">
    <property type="entry name" value="Ribonuclease Inhibitor"/>
    <property type="match status" value="3"/>
</dbReference>
<comment type="caution">
    <text evidence="5">The sequence shown here is derived from an EMBL/GenBank/DDBJ whole genome shotgun (WGS) entry which is preliminary data.</text>
</comment>
<comment type="subcellular location">
    <subcellularLocation>
        <location evidence="1">Cytoplasm</location>
        <location evidence="1">Cytoskeleton</location>
    </subcellularLocation>
</comment>
<reference evidence="5 6" key="1">
    <citation type="submission" date="2018-06" db="EMBL/GenBank/DDBJ databases">
        <title>Comparative genomics reveals the genomic features of Rhizophagus irregularis, R. cerebriforme, R. diaphanum and Gigaspora rosea, and their symbiotic lifestyle signature.</title>
        <authorList>
            <person name="Morin E."/>
            <person name="San Clemente H."/>
            <person name="Chen E.C.H."/>
            <person name="De La Providencia I."/>
            <person name="Hainaut M."/>
            <person name="Kuo A."/>
            <person name="Kohler A."/>
            <person name="Murat C."/>
            <person name="Tang N."/>
            <person name="Roy S."/>
            <person name="Loubradou J."/>
            <person name="Henrissat B."/>
            <person name="Grigoriev I.V."/>
            <person name="Corradi N."/>
            <person name="Roux C."/>
            <person name="Martin F.M."/>
        </authorList>
    </citation>
    <scope>NUCLEOTIDE SEQUENCE [LARGE SCALE GENOMIC DNA]</scope>
    <source>
        <strain evidence="5 6">DAOM 194757</strain>
    </source>
</reference>